<dbReference type="Gene3D" id="2.40.128.20">
    <property type="match status" value="1"/>
</dbReference>
<keyword evidence="1" id="KW-0732">Signal</keyword>
<dbReference type="Proteomes" id="UP000694547">
    <property type="component" value="Unassembled WGS sequence"/>
</dbReference>
<protein>
    <submittedName>
        <fullName evidence="2">Uncharacterized protein</fullName>
    </submittedName>
</protein>
<sequence length="95" mass="10995">MKFLLLIALACLVSAAEEPLPLSGDFNTIYLASKYVSVTVENSQFRILMREVKFFKNYKSMNMTFYVRKDGKCQTHTVWADKIKSNHCIAKCEYL</sequence>
<feature type="chain" id="PRO_5034613182" evidence="1">
    <location>
        <begin position="16"/>
        <end position="95"/>
    </location>
</feature>
<dbReference type="AlphaFoldDB" id="A0A8C8W7C4"/>
<accession>A0A8C8W7C4</accession>
<evidence type="ECO:0000313" key="3">
    <source>
        <dbReference type="Proteomes" id="UP000694547"/>
    </source>
</evidence>
<reference evidence="2" key="3">
    <citation type="submission" date="2025-09" db="UniProtKB">
        <authorList>
            <consortium name="Ensembl"/>
        </authorList>
    </citation>
    <scope>IDENTIFICATION</scope>
</reference>
<keyword evidence="3" id="KW-1185">Reference proteome</keyword>
<evidence type="ECO:0000256" key="1">
    <source>
        <dbReference type="SAM" id="SignalP"/>
    </source>
</evidence>
<dbReference type="SUPFAM" id="SSF50814">
    <property type="entry name" value="Lipocalins"/>
    <property type="match status" value="1"/>
</dbReference>
<dbReference type="Ensembl" id="ENSPEMT00000035767.1">
    <property type="protein sequence ID" value="ENSPEMP00000036817.1"/>
    <property type="gene ID" value="ENSPEMG00000024437.1"/>
</dbReference>
<name>A0A8C8W7C4_PERMB</name>
<dbReference type="InterPro" id="IPR012674">
    <property type="entry name" value="Calycin"/>
</dbReference>
<evidence type="ECO:0000313" key="2">
    <source>
        <dbReference type="Ensembl" id="ENSPEMP00000036817.1"/>
    </source>
</evidence>
<reference evidence="2" key="2">
    <citation type="submission" date="2025-08" db="UniProtKB">
        <authorList>
            <consortium name="Ensembl"/>
        </authorList>
    </citation>
    <scope>IDENTIFICATION</scope>
</reference>
<proteinExistence type="predicted"/>
<reference evidence="3" key="1">
    <citation type="submission" date="2018-10" db="EMBL/GenBank/DDBJ databases">
        <title>Improved assembly of the deer mouse Peromyscus maniculatus genome.</title>
        <authorList>
            <person name="Lassance J.-M."/>
            <person name="Hoekstra H.E."/>
        </authorList>
    </citation>
    <scope>NUCLEOTIDE SEQUENCE [LARGE SCALE GENOMIC DNA]</scope>
</reference>
<organism evidence="2 3">
    <name type="scientific">Peromyscus maniculatus bairdii</name>
    <name type="common">Prairie deer mouse</name>
    <dbReference type="NCBI Taxonomy" id="230844"/>
    <lineage>
        <taxon>Eukaryota</taxon>
        <taxon>Metazoa</taxon>
        <taxon>Chordata</taxon>
        <taxon>Craniata</taxon>
        <taxon>Vertebrata</taxon>
        <taxon>Euteleostomi</taxon>
        <taxon>Mammalia</taxon>
        <taxon>Eutheria</taxon>
        <taxon>Euarchontoglires</taxon>
        <taxon>Glires</taxon>
        <taxon>Rodentia</taxon>
        <taxon>Myomorpha</taxon>
        <taxon>Muroidea</taxon>
        <taxon>Cricetidae</taxon>
        <taxon>Neotominae</taxon>
        <taxon>Peromyscus</taxon>
    </lineage>
</organism>
<dbReference type="GeneTree" id="ENSGT00840000132152"/>
<feature type="signal peptide" evidence="1">
    <location>
        <begin position="1"/>
        <end position="15"/>
    </location>
</feature>